<dbReference type="Pfam" id="PF05170">
    <property type="entry name" value="AsmA"/>
    <property type="match status" value="2"/>
</dbReference>
<reference evidence="2 3" key="1">
    <citation type="journal article" date="2013" name="Genome Announc.">
        <title>Draft genome sequences for three mercury-methylating, sulfate-reducing bacteria.</title>
        <authorList>
            <person name="Brown S.D."/>
            <person name="Hurt R.A.Jr."/>
            <person name="Gilmour C.C."/>
            <person name="Elias D.A."/>
        </authorList>
    </citation>
    <scope>NUCLEOTIDE SEQUENCE [LARGE SCALE GENOMIC DNA]</scope>
    <source>
        <strain evidence="2 3">DSM 2059</strain>
    </source>
</reference>
<name>S7V778_DESML</name>
<keyword evidence="3" id="KW-1185">Reference proteome</keyword>
<dbReference type="OrthoDB" id="9766390at2"/>
<evidence type="ECO:0000259" key="1">
    <source>
        <dbReference type="Pfam" id="PF05170"/>
    </source>
</evidence>
<accession>S7V778</accession>
<dbReference type="InterPro" id="IPR052894">
    <property type="entry name" value="AsmA-related"/>
</dbReference>
<dbReference type="PANTHER" id="PTHR30441:SF4">
    <property type="entry name" value="PROTEIN ASMA"/>
    <property type="match status" value="1"/>
</dbReference>
<dbReference type="STRING" id="897.B2D07_03975"/>
<dbReference type="InterPro" id="IPR007844">
    <property type="entry name" value="AsmA"/>
</dbReference>
<dbReference type="AlphaFoldDB" id="S7V778"/>
<gene>
    <name evidence="2" type="ORF">dsmv_0128</name>
</gene>
<dbReference type="GO" id="GO:0005886">
    <property type="term" value="C:plasma membrane"/>
    <property type="evidence" value="ECO:0007669"/>
    <property type="project" value="TreeGrafter"/>
</dbReference>
<dbReference type="Proteomes" id="UP000014977">
    <property type="component" value="Unassembled WGS sequence"/>
</dbReference>
<dbReference type="GO" id="GO:0090313">
    <property type="term" value="P:regulation of protein targeting to membrane"/>
    <property type="evidence" value="ECO:0007669"/>
    <property type="project" value="TreeGrafter"/>
</dbReference>
<dbReference type="PANTHER" id="PTHR30441">
    <property type="entry name" value="DUF748 DOMAIN-CONTAINING PROTEIN"/>
    <property type="match status" value="1"/>
</dbReference>
<comment type="caution">
    <text evidence="2">The sequence shown here is derived from an EMBL/GenBank/DDBJ whole genome shotgun (WGS) entry which is preliminary data.</text>
</comment>
<sequence>MNWRKITATAAVILVLLGICLWIAVNRFDVNHFKPEIEEIVYNATGRRLALTGDIDLKIGFHPWLVARQVRLENAEWGSRPDLAVIERLEIEVSLIPLLRRKIEVSRLLLVDPDILLETDGDGVLNLGPVQADKVAGDKSVSGSLPFPSLHKIDIQNGRIAYRDGRTSTSHTMAVTVLTASRTHEGDRMKIMLTGAYNDHPLEIIGFVGGLRRLLDADLDWPVDLTAKTQGWNIGVQGTVRDVMGLTEGDLAITVSGEPGVVPGMGAIAVDADVNIADIRTYRFSDLNAVFGESDLHLSGTLTLSDKRPRLTATISSNKLDLRPITFIAGIGTSPSAPKQPSSGERIFSTVPLPFYTLKQLDADVEFHLAALLTKEAAFTNLGGNIRLENGRLGMKPLSATVGGSTLTAALEINTAAGTPTMSGTLQVKRLNLGKMFEALDIQNAVTGMGNLEVNLRGRGTSIAEVMGSLNGKIVFALQKGFISRQYLQLISLDFTAALVDKIFTLLGIPSGGRAEIQCLFGRLDITNGVVDVSPLVIKTPETAVFGTGDINLKTERLDLSISTEPTRGTDVIRFTMGQLTRIFRLTGTLARPTLGIDPVAGATLLVKALSGPAMAGTILAMEALLESEDMRENPCLRMTASPVSPSSVLKAVEPLKEKIEDAGESILNIFRNR</sequence>
<feature type="domain" description="AsmA" evidence="1">
    <location>
        <begin position="288"/>
        <end position="533"/>
    </location>
</feature>
<dbReference type="EMBL" id="ATHJ01000083">
    <property type="protein sequence ID" value="EPR40403.1"/>
    <property type="molecule type" value="Genomic_DNA"/>
</dbReference>
<organism evidence="2 3">
    <name type="scientific">Desulfococcus multivorans DSM 2059</name>
    <dbReference type="NCBI Taxonomy" id="1121405"/>
    <lineage>
        <taxon>Bacteria</taxon>
        <taxon>Pseudomonadati</taxon>
        <taxon>Thermodesulfobacteriota</taxon>
        <taxon>Desulfobacteria</taxon>
        <taxon>Desulfobacterales</taxon>
        <taxon>Desulfococcaceae</taxon>
        <taxon>Desulfococcus</taxon>
    </lineage>
</organism>
<dbReference type="RefSeq" id="WP_020876317.1">
    <property type="nucleotide sequence ID" value="NZ_ATHJ01000083.1"/>
</dbReference>
<evidence type="ECO:0000313" key="2">
    <source>
        <dbReference type="EMBL" id="EPR40403.1"/>
    </source>
</evidence>
<dbReference type="eggNOG" id="COG2982">
    <property type="taxonomic scope" value="Bacteria"/>
</dbReference>
<feature type="domain" description="AsmA" evidence="1">
    <location>
        <begin position="4"/>
        <end position="168"/>
    </location>
</feature>
<protein>
    <submittedName>
        <fullName evidence="2">AsmA family protein</fullName>
    </submittedName>
</protein>
<evidence type="ECO:0000313" key="3">
    <source>
        <dbReference type="Proteomes" id="UP000014977"/>
    </source>
</evidence>
<proteinExistence type="predicted"/>